<dbReference type="VEuPathDB" id="VectorBase:LOC119173826"/>
<accession>A0A9J6E0F5</accession>
<protein>
    <submittedName>
        <fullName evidence="3">Uncharacterized protein</fullName>
    </submittedName>
</protein>
<keyword evidence="2" id="KW-1133">Transmembrane helix</keyword>
<name>A0A9J6E0F5_RHIMP</name>
<feature type="region of interest" description="Disordered" evidence="1">
    <location>
        <begin position="25"/>
        <end position="51"/>
    </location>
</feature>
<comment type="caution">
    <text evidence="3">The sequence shown here is derived from an EMBL/GenBank/DDBJ whole genome shotgun (WGS) entry which is preliminary data.</text>
</comment>
<dbReference type="Proteomes" id="UP000821866">
    <property type="component" value="Chromosome 4"/>
</dbReference>
<evidence type="ECO:0000313" key="4">
    <source>
        <dbReference type="Proteomes" id="UP000821866"/>
    </source>
</evidence>
<keyword evidence="2" id="KW-0812">Transmembrane</keyword>
<reference evidence="3" key="1">
    <citation type="journal article" date="2020" name="Cell">
        <title>Large-Scale Comparative Analyses of Tick Genomes Elucidate Their Genetic Diversity and Vector Capacities.</title>
        <authorList>
            <consortium name="Tick Genome and Microbiome Consortium (TIGMIC)"/>
            <person name="Jia N."/>
            <person name="Wang J."/>
            <person name="Shi W."/>
            <person name="Du L."/>
            <person name="Sun Y."/>
            <person name="Zhan W."/>
            <person name="Jiang J.F."/>
            <person name="Wang Q."/>
            <person name="Zhang B."/>
            <person name="Ji P."/>
            <person name="Bell-Sakyi L."/>
            <person name="Cui X.M."/>
            <person name="Yuan T.T."/>
            <person name="Jiang B.G."/>
            <person name="Yang W.F."/>
            <person name="Lam T.T."/>
            <person name="Chang Q.C."/>
            <person name="Ding S.J."/>
            <person name="Wang X.J."/>
            <person name="Zhu J.G."/>
            <person name="Ruan X.D."/>
            <person name="Zhao L."/>
            <person name="Wei J.T."/>
            <person name="Ye R.Z."/>
            <person name="Que T.C."/>
            <person name="Du C.H."/>
            <person name="Zhou Y.H."/>
            <person name="Cheng J.X."/>
            <person name="Dai P.F."/>
            <person name="Guo W.B."/>
            <person name="Han X.H."/>
            <person name="Huang E.J."/>
            <person name="Li L.F."/>
            <person name="Wei W."/>
            <person name="Gao Y.C."/>
            <person name="Liu J.Z."/>
            <person name="Shao H.Z."/>
            <person name="Wang X."/>
            <person name="Wang C.C."/>
            <person name="Yang T.C."/>
            <person name="Huo Q.B."/>
            <person name="Li W."/>
            <person name="Chen H.Y."/>
            <person name="Chen S.E."/>
            <person name="Zhou L.G."/>
            <person name="Ni X.B."/>
            <person name="Tian J.H."/>
            <person name="Sheng Y."/>
            <person name="Liu T."/>
            <person name="Pan Y.S."/>
            <person name="Xia L.Y."/>
            <person name="Li J."/>
            <person name="Zhao F."/>
            <person name="Cao W.C."/>
        </authorList>
    </citation>
    <scope>NUCLEOTIDE SEQUENCE</scope>
    <source>
        <strain evidence="3">Rmic-2018</strain>
    </source>
</reference>
<proteinExistence type="predicted"/>
<evidence type="ECO:0000313" key="3">
    <source>
        <dbReference type="EMBL" id="KAH8027488.1"/>
    </source>
</evidence>
<keyword evidence="2" id="KW-0472">Membrane</keyword>
<sequence>MLASTKHRESHSRVRISRLGRRRVSFANTSCEESTEGTSQSSSGTLPELQCDDRRVNLPAARRHSGSAGYWDRYSCPPQYRPEFRSVESSTTSLLEEAPPTQVGSLPEEPPITLSPSLLRPRLHSRRSPLEISWSNAFEWDSSSGAFEPPPSPDDLGASSLHWLPVIAIGVLVATMLTVALTLALTTDLPDSDFEHWPTSPVRGAMGNIGSGRAVIPSAPVVKSQGRRPRENFRPILEAHKITHQSPTIARAHRKDRALGVQGPRLPSLGASNRTLSHRCGRHMYTYCQEGRTEVYYSASLRACTLTEADSVHVCNHGANRFTSLESCHRSCTPESNGRPQPRCYESTLFTTCTWQDVTETWWYYDGAECTQWSFPLGNCPLQVERVFQNRRQCHETCLPRREGKYSGEQQRCDARDATTCTPRQLKYPYFAIMRASRAASCISATSPELEAHRCLVGMNRFDSVASCERACVDT</sequence>
<reference evidence="3" key="2">
    <citation type="submission" date="2021-09" db="EMBL/GenBank/DDBJ databases">
        <authorList>
            <person name="Jia N."/>
            <person name="Wang J."/>
            <person name="Shi W."/>
            <person name="Du L."/>
            <person name="Sun Y."/>
            <person name="Zhan W."/>
            <person name="Jiang J."/>
            <person name="Wang Q."/>
            <person name="Zhang B."/>
            <person name="Ji P."/>
            <person name="Sakyi L.B."/>
            <person name="Cui X."/>
            <person name="Yuan T."/>
            <person name="Jiang B."/>
            <person name="Yang W."/>
            <person name="Lam T.T.-Y."/>
            <person name="Chang Q."/>
            <person name="Ding S."/>
            <person name="Wang X."/>
            <person name="Zhu J."/>
            <person name="Ruan X."/>
            <person name="Zhao L."/>
            <person name="Wei J."/>
            <person name="Que T."/>
            <person name="Du C."/>
            <person name="Cheng J."/>
            <person name="Dai P."/>
            <person name="Han X."/>
            <person name="Huang E."/>
            <person name="Gao Y."/>
            <person name="Liu J."/>
            <person name="Shao H."/>
            <person name="Ye R."/>
            <person name="Li L."/>
            <person name="Wei W."/>
            <person name="Wang X."/>
            <person name="Wang C."/>
            <person name="Huo Q."/>
            <person name="Li W."/>
            <person name="Guo W."/>
            <person name="Chen H."/>
            <person name="Chen S."/>
            <person name="Zhou L."/>
            <person name="Zhou L."/>
            <person name="Ni X."/>
            <person name="Tian J."/>
            <person name="Zhou Y."/>
            <person name="Sheng Y."/>
            <person name="Liu T."/>
            <person name="Pan Y."/>
            <person name="Xia L."/>
            <person name="Li J."/>
            <person name="Zhao F."/>
            <person name="Cao W."/>
        </authorList>
    </citation>
    <scope>NUCLEOTIDE SEQUENCE</scope>
    <source>
        <strain evidence="3">Rmic-2018</strain>
        <tissue evidence="3">Larvae</tissue>
    </source>
</reference>
<keyword evidence="4" id="KW-1185">Reference proteome</keyword>
<feature type="transmembrane region" description="Helical" evidence="2">
    <location>
        <begin position="163"/>
        <end position="185"/>
    </location>
</feature>
<feature type="compositionally biased region" description="Low complexity" evidence="1">
    <location>
        <begin position="29"/>
        <end position="45"/>
    </location>
</feature>
<dbReference type="EMBL" id="JABSTU010000006">
    <property type="protein sequence ID" value="KAH8027488.1"/>
    <property type="molecule type" value="Genomic_DNA"/>
</dbReference>
<evidence type="ECO:0000256" key="2">
    <source>
        <dbReference type="SAM" id="Phobius"/>
    </source>
</evidence>
<feature type="region of interest" description="Disordered" evidence="1">
    <location>
        <begin position="87"/>
        <end position="114"/>
    </location>
</feature>
<evidence type="ECO:0000256" key="1">
    <source>
        <dbReference type="SAM" id="MobiDB-lite"/>
    </source>
</evidence>
<feature type="compositionally biased region" description="Low complexity" evidence="1">
    <location>
        <begin position="88"/>
        <end position="97"/>
    </location>
</feature>
<gene>
    <name evidence="3" type="ORF">HPB51_007021</name>
</gene>
<organism evidence="3 4">
    <name type="scientific">Rhipicephalus microplus</name>
    <name type="common">Cattle tick</name>
    <name type="synonym">Boophilus microplus</name>
    <dbReference type="NCBI Taxonomy" id="6941"/>
    <lineage>
        <taxon>Eukaryota</taxon>
        <taxon>Metazoa</taxon>
        <taxon>Ecdysozoa</taxon>
        <taxon>Arthropoda</taxon>
        <taxon>Chelicerata</taxon>
        <taxon>Arachnida</taxon>
        <taxon>Acari</taxon>
        <taxon>Parasitiformes</taxon>
        <taxon>Ixodida</taxon>
        <taxon>Ixodoidea</taxon>
        <taxon>Ixodidae</taxon>
        <taxon>Rhipicephalinae</taxon>
        <taxon>Rhipicephalus</taxon>
        <taxon>Boophilus</taxon>
    </lineage>
</organism>
<dbReference type="AlphaFoldDB" id="A0A9J6E0F5"/>